<dbReference type="InterPro" id="IPR008271">
    <property type="entry name" value="Ser/Thr_kinase_AS"/>
</dbReference>
<dbReference type="PROSITE" id="PS50011">
    <property type="entry name" value="PROTEIN_KINASE_DOM"/>
    <property type="match status" value="1"/>
</dbReference>
<dbReference type="InterPro" id="IPR011009">
    <property type="entry name" value="Kinase-like_dom_sf"/>
</dbReference>
<dbReference type="GO" id="GO:0004674">
    <property type="term" value="F:protein serine/threonine kinase activity"/>
    <property type="evidence" value="ECO:0007669"/>
    <property type="project" value="UniProtKB-KW"/>
</dbReference>
<gene>
    <name evidence="8" type="ORF">J4573_46270</name>
</gene>
<dbReference type="AlphaFoldDB" id="A0A939PQU9"/>
<dbReference type="PANTHER" id="PTHR43289:SF6">
    <property type="entry name" value="SERINE_THREONINE-PROTEIN KINASE NEKL-3"/>
    <property type="match status" value="1"/>
</dbReference>
<keyword evidence="5 8" id="KW-0418">Kinase</keyword>
<evidence type="ECO:0000313" key="8">
    <source>
        <dbReference type="EMBL" id="MBO2454563.1"/>
    </source>
</evidence>
<accession>A0A939PQU9</accession>
<proteinExistence type="predicted"/>
<keyword evidence="3" id="KW-0808">Transferase</keyword>
<evidence type="ECO:0000256" key="2">
    <source>
        <dbReference type="ARBA" id="ARBA00022527"/>
    </source>
</evidence>
<feature type="domain" description="Protein kinase" evidence="7">
    <location>
        <begin position="12"/>
        <end position="260"/>
    </location>
</feature>
<dbReference type="PROSITE" id="PS00108">
    <property type="entry name" value="PROTEIN_KINASE_ST"/>
    <property type="match status" value="1"/>
</dbReference>
<dbReference type="Pfam" id="PF00069">
    <property type="entry name" value="Pkinase"/>
    <property type="match status" value="1"/>
</dbReference>
<evidence type="ECO:0000256" key="5">
    <source>
        <dbReference type="ARBA" id="ARBA00022777"/>
    </source>
</evidence>
<name>A0A939PQU9_9ACTN</name>
<evidence type="ECO:0000256" key="3">
    <source>
        <dbReference type="ARBA" id="ARBA00022679"/>
    </source>
</evidence>
<dbReference type="RefSeq" id="WP_208262772.1">
    <property type="nucleotide sequence ID" value="NZ_JAGEOJ010000027.1"/>
</dbReference>
<dbReference type="PANTHER" id="PTHR43289">
    <property type="entry name" value="MITOGEN-ACTIVATED PROTEIN KINASE KINASE KINASE 20-RELATED"/>
    <property type="match status" value="1"/>
</dbReference>
<evidence type="ECO:0000313" key="9">
    <source>
        <dbReference type="Proteomes" id="UP000669179"/>
    </source>
</evidence>
<dbReference type="CDD" id="cd14014">
    <property type="entry name" value="STKc_PknB_like"/>
    <property type="match status" value="1"/>
</dbReference>
<dbReference type="EC" id="2.7.11.1" evidence="1"/>
<keyword evidence="6" id="KW-0067">ATP-binding</keyword>
<dbReference type="EMBL" id="JAGEOJ010000027">
    <property type="protein sequence ID" value="MBO2454563.1"/>
    <property type="molecule type" value="Genomic_DNA"/>
</dbReference>
<organism evidence="8 9">
    <name type="scientific">Actinomadura barringtoniae</name>
    <dbReference type="NCBI Taxonomy" id="1427535"/>
    <lineage>
        <taxon>Bacteria</taxon>
        <taxon>Bacillati</taxon>
        <taxon>Actinomycetota</taxon>
        <taxon>Actinomycetes</taxon>
        <taxon>Streptosporangiales</taxon>
        <taxon>Thermomonosporaceae</taxon>
        <taxon>Actinomadura</taxon>
    </lineage>
</organism>
<keyword evidence="4" id="KW-0547">Nucleotide-binding</keyword>
<evidence type="ECO:0000256" key="4">
    <source>
        <dbReference type="ARBA" id="ARBA00022741"/>
    </source>
</evidence>
<evidence type="ECO:0000256" key="1">
    <source>
        <dbReference type="ARBA" id="ARBA00012513"/>
    </source>
</evidence>
<dbReference type="SUPFAM" id="SSF56112">
    <property type="entry name" value="Protein kinase-like (PK-like)"/>
    <property type="match status" value="1"/>
</dbReference>
<dbReference type="InterPro" id="IPR000719">
    <property type="entry name" value="Prot_kinase_dom"/>
</dbReference>
<sequence>MTSATGWQVPGYTELQELGAGAQGRVVLARGNVTGEVVAIKYLAADLVGDSRTLARFQSEAEMLARVVNPHVTQLREYVTLPGGAAIVMEAVHGQSLRKLLDDRQRLQPEAALAILKGSLLGMAAAHSVGVIHRDYKPANVMVQDHGQSKLIDFGVAVLRGDASMMGTPAYMAPEQWQGGPASPATDIYSATCVLFECVTGGRPFSADTIEGWTTQHTSANVPLERLQEPLRPLVIHGMAKHPTQRFSNANDFVRALEAVAASAYGADWERRGWAALGGMVALFAAAFPLTLLGGGIAGTGTATGTAAATAAGAVGSAPPAAAGHSGLIGKVGGSKVIVGAGTAVTGAAIAAYLLWPSPPTVGGKASGSVHAYFTQPGVLLGQPNMPATDTPFMKMGVEVTPARVKPGTTIKVVTRFQAKTFHGVKYLPGGVQQCFGQNTKRQDTNNTYGFRLGGPESKQDNVERIYFFRTPKSGTPPLPTKPTGTYVAAPRRLTYNNQPYLPSQCAYSSTWVDEHTFKMPDTDELKPGYYLIAPFSAAIFTGSKKGVDLSPQESGARIEGQLPRIRVFWD</sequence>
<comment type="caution">
    <text evidence="8">The sequence shown here is derived from an EMBL/GenBank/DDBJ whole genome shotgun (WGS) entry which is preliminary data.</text>
</comment>
<dbReference type="GO" id="GO:0005524">
    <property type="term" value="F:ATP binding"/>
    <property type="evidence" value="ECO:0007669"/>
    <property type="project" value="UniProtKB-KW"/>
</dbReference>
<dbReference type="Gene3D" id="1.10.510.10">
    <property type="entry name" value="Transferase(Phosphotransferase) domain 1"/>
    <property type="match status" value="1"/>
</dbReference>
<evidence type="ECO:0000259" key="7">
    <source>
        <dbReference type="PROSITE" id="PS50011"/>
    </source>
</evidence>
<protein>
    <recommendedName>
        <fullName evidence="1">non-specific serine/threonine protein kinase</fullName>
        <ecNumber evidence="1">2.7.11.1</ecNumber>
    </recommendedName>
</protein>
<keyword evidence="2 8" id="KW-0723">Serine/threonine-protein kinase</keyword>
<keyword evidence="9" id="KW-1185">Reference proteome</keyword>
<reference evidence="8" key="1">
    <citation type="submission" date="2021-03" db="EMBL/GenBank/DDBJ databases">
        <authorList>
            <person name="Kanchanasin P."/>
            <person name="Saeng-In P."/>
            <person name="Phongsopitanun W."/>
            <person name="Yuki M."/>
            <person name="Kudo T."/>
            <person name="Ohkuma M."/>
            <person name="Tanasupawat S."/>
        </authorList>
    </citation>
    <scope>NUCLEOTIDE SEQUENCE</scope>
    <source>
        <strain evidence="8">GKU 128</strain>
    </source>
</reference>
<evidence type="ECO:0000256" key="6">
    <source>
        <dbReference type="ARBA" id="ARBA00022840"/>
    </source>
</evidence>
<dbReference type="Proteomes" id="UP000669179">
    <property type="component" value="Unassembled WGS sequence"/>
</dbReference>